<organism evidence="2 3">
    <name type="scientific">Clostridium muellerianum</name>
    <dbReference type="NCBI Taxonomy" id="2716538"/>
    <lineage>
        <taxon>Bacteria</taxon>
        <taxon>Bacillati</taxon>
        <taxon>Bacillota</taxon>
        <taxon>Clostridia</taxon>
        <taxon>Eubacteriales</taxon>
        <taxon>Clostridiaceae</taxon>
        <taxon>Clostridium</taxon>
    </lineage>
</organism>
<comment type="caution">
    <text evidence="2">The sequence shown here is derived from an EMBL/GenBank/DDBJ whole genome shotgun (WGS) entry which is preliminary data.</text>
</comment>
<dbReference type="InterPro" id="IPR004843">
    <property type="entry name" value="Calcineurin-like_PHP"/>
</dbReference>
<evidence type="ECO:0000259" key="1">
    <source>
        <dbReference type="Pfam" id="PF00149"/>
    </source>
</evidence>
<reference evidence="2 3" key="1">
    <citation type="submission" date="2020-06" db="EMBL/GenBank/DDBJ databases">
        <title>Complete Genome Sequence of Clostridium muelleri sp. nov. P21T, an Acid-Alcohol Producing Acetogen Isolated from Old Hay.</title>
        <authorList>
            <person name="Duncan K.E."/>
            <person name="Tanner R.S."/>
        </authorList>
    </citation>
    <scope>NUCLEOTIDE SEQUENCE [LARGE SCALE GENOMIC DNA]</scope>
    <source>
        <strain evidence="2 3">P21</strain>
    </source>
</reference>
<dbReference type="GO" id="GO:0016787">
    <property type="term" value="F:hydrolase activity"/>
    <property type="evidence" value="ECO:0007669"/>
    <property type="project" value="InterPro"/>
</dbReference>
<dbReference type="InterPro" id="IPR029052">
    <property type="entry name" value="Metallo-depent_PP-like"/>
</dbReference>
<name>A0A7Y0HNZ2_9CLOT</name>
<evidence type="ECO:0000313" key="2">
    <source>
        <dbReference type="EMBL" id="NMM63152.1"/>
    </source>
</evidence>
<dbReference type="SUPFAM" id="SSF56300">
    <property type="entry name" value="Metallo-dependent phosphatases"/>
    <property type="match status" value="1"/>
</dbReference>
<keyword evidence="3" id="KW-1185">Reference proteome</keyword>
<dbReference type="Gene3D" id="3.60.21.10">
    <property type="match status" value="1"/>
</dbReference>
<accession>A0A7Y0HNZ2</accession>
<gene>
    <name evidence="2" type="ORF">HBE96_10675</name>
</gene>
<dbReference type="AlphaFoldDB" id="A0A7Y0HNZ2"/>
<proteinExistence type="predicted"/>
<dbReference type="Pfam" id="PF00149">
    <property type="entry name" value="Metallophos"/>
    <property type="match status" value="1"/>
</dbReference>
<protein>
    <recommendedName>
        <fullName evidence="1">Calcineurin-like phosphoesterase domain-containing protein</fullName>
    </recommendedName>
</protein>
<dbReference type="Proteomes" id="UP000537131">
    <property type="component" value="Unassembled WGS sequence"/>
</dbReference>
<dbReference type="EMBL" id="JABBNI010000018">
    <property type="protein sequence ID" value="NMM63152.1"/>
    <property type="molecule type" value="Genomic_DNA"/>
</dbReference>
<feature type="domain" description="Calcineurin-like phosphoesterase" evidence="1">
    <location>
        <begin position="40"/>
        <end position="205"/>
    </location>
</feature>
<evidence type="ECO:0000313" key="3">
    <source>
        <dbReference type="Proteomes" id="UP000537131"/>
    </source>
</evidence>
<sequence>MNDDCLKILFDNCLNLRLNDLGNIILSYRSRQERFKERFSIIFMGDTHINKTCGEEKVTNLEKYSRLLKKAMQCENVLCIIHGGDGTNNGTKEGLMKFANKTKEILYKDTVKEDYIPFFMNIGNHEYTNSTASEINYIELIGRTNQIISLIPQKLSIILLNTGCKSDGFFNKHSYFKKELNKIEDYINETDAHVNFLIDMHIPPSMGELEDKDHKNKTPHSLNCIFTNNFNEFIDIYSSKIIAIVTHHLHCFYQKNTCAPVVKYGNIPFYLTANAGHCTFCENRIYPSEFLKFDFQLNGDLDRELKIINVNRIRL</sequence>